<evidence type="ECO:0000259" key="1">
    <source>
        <dbReference type="Pfam" id="PF01208"/>
    </source>
</evidence>
<evidence type="ECO:0000313" key="3">
    <source>
        <dbReference type="Proteomes" id="UP000705867"/>
    </source>
</evidence>
<name>A0A953LWK2_9BACT</name>
<dbReference type="Pfam" id="PF01208">
    <property type="entry name" value="URO-D"/>
    <property type="match status" value="1"/>
</dbReference>
<dbReference type="EMBL" id="JAIOIV010000060">
    <property type="protein sequence ID" value="MBZ0156016.1"/>
    <property type="molecule type" value="Genomic_DNA"/>
</dbReference>
<dbReference type="InterPro" id="IPR000257">
    <property type="entry name" value="Uroporphyrinogen_deCOase"/>
</dbReference>
<reference evidence="2" key="1">
    <citation type="journal article" date="2021" name="bioRxiv">
        <title>Unraveling nitrogen, sulfur and carbon metabolic pathways and microbial community transcriptional responses to substrate deprivation and toxicity stresses in a bioreactor mimicking anoxic brackish coastal sediment conditions.</title>
        <authorList>
            <person name="Martins P.D."/>
            <person name="Echeveste M.J."/>
            <person name="Arshad A."/>
            <person name="Kurth J."/>
            <person name="Ouboter H."/>
            <person name="Jetten M.S.M."/>
            <person name="Welte C.U."/>
        </authorList>
    </citation>
    <scope>NUCLEOTIDE SEQUENCE</scope>
    <source>
        <strain evidence="2">MAG_39</strain>
    </source>
</reference>
<dbReference type="GO" id="GO:0006779">
    <property type="term" value="P:porphyrin-containing compound biosynthetic process"/>
    <property type="evidence" value="ECO:0007669"/>
    <property type="project" value="InterPro"/>
</dbReference>
<dbReference type="InterPro" id="IPR038071">
    <property type="entry name" value="UROD/MetE-like_sf"/>
</dbReference>
<sequence>MNAEIQEKIDAIMAMVKATIEKRDRGESLAPVERIILAATQNDPDRIPTGTFFTDSIANFYGHTCRQVESDPQLHAELIMRWYSDFDMEFVCEGIDTMTSELHAMGLVERKCPENVPADISTRKFDALSDDEMLGEWERAVKRFDPESDGRLPLRLKLYELLVEKTAPQGYPVIAAPSSPFAQAVLAMGYKRAVLTMRNKPQVFHTAMELQLEANMKWYRALGSRGVHGFICIDAWNSVPNFRKEQLFEFEKPYVKRLIGSLMPAPCIHFYWGLRHCGPSNGAGPGGWVEFLEKSAETGTFCVTNLAPDYYTAPSDDLRLFRETANRLGKSYIVGIKDELLFRGTGEQIREEVRRVIAGLSPCNGGCFVVPNSIPVGTPAGNVKAFLAALHEFGTFPGRGLK</sequence>
<dbReference type="Gene3D" id="3.20.20.210">
    <property type="match status" value="1"/>
</dbReference>
<dbReference type="PANTHER" id="PTHR47099:SF1">
    <property type="entry name" value="METHYLCOBAMIDE:COM METHYLTRANSFERASE MTBA"/>
    <property type="match status" value="1"/>
</dbReference>
<gene>
    <name evidence="2" type="ORF">K8I29_07340</name>
</gene>
<feature type="domain" description="Uroporphyrinogen decarboxylase (URO-D)" evidence="1">
    <location>
        <begin position="33"/>
        <end position="393"/>
    </location>
</feature>
<comment type="caution">
    <text evidence="2">The sequence shown here is derived from an EMBL/GenBank/DDBJ whole genome shotgun (WGS) entry which is preliminary data.</text>
</comment>
<dbReference type="InterPro" id="IPR052024">
    <property type="entry name" value="Methanogen_methyltrans"/>
</dbReference>
<protein>
    <submittedName>
        <fullName evidence="2">Uroporphyrinogen-III decarboxylase</fullName>
    </submittedName>
</protein>
<dbReference type="SUPFAM" id="SSF51726">
    <property type="entry name" value="UROD/MetE-like"/>
    <property type="match status" value="1"/>
</dbReference>
<dbReference type="GO" id="GO:0004853">
    <property type="term" value="F:uroporphyrinogen decarboxylase activity"/>
    <property type="evidence" value="ECO:0007669"/>
    <property type="project" value="InterPro"/>
</dbReference>
<accession>A0A953LWK2</accession>
<evidence type="ECO:0000313" key="2">
    <source>
        <dbReference type="EMBL" id="MBZ0156016.1"/>
    </source>
</evidence>
<proteinExistence type="predicted"/>
<dbReference type="Proteomes" id="UP000705867">
    <property type="component" value="Unassembled WGS sequence"/>
</dbReference>
<organism evidence="2 3">
    <name type="scientific">Candidatus Nitrobium versatile</name>
    <dbReference type="NCBI Taxonomy" id="2884831"/>
    <lineage>
        <taxon>Bacteria</taxon>
        <taxon>Pseudomonadati</taxon>
        <taxon>Nitrospirota</taxon>
        <taxon>Nitrospiria</taxon>
        <taxon>Nitrospirales</taxon>
        <taxon>Nitrospiraceae</taxon>
        <taxon>Candidatus Nitrobium</taxon>
    </lineage>
</organism>
<reference evidence="2" key="2">
    <citation type="submission" date="2021-08" db="EMBL/GenBank/DDBJ databases">
        <authorList>
            <person name="Dalcin Martins P."/>
        </authorList>
    </citation>
    <scope>NUCLEOTIDE SEQUENCE</scope>
    <source>
        <strain evidence="2">MAG_39</strain>
    </source>
</reference>
<dbReference type="PANTHER" id="PTHR47099">
    <property type="entry name" value="METHYLCOBAMIDE:COM METHYLTRANSFERASE MTBA"/>
    <property type="match status" value="1"/>
</dbReference>
<dbReference type="AlphaFoldDB" id="A0A953LWK2"/>